<reference evidence="2" key="1">
    <citation type="journal article" date="2021" name="BMC Genomics">
        <title>Chromosome-level genome assembly and manually-curated proteome of model necrotroph Parastagonospora nodorum Sn15 reveals a genome-wide trove of candidate effector homologs, and redundancy of virulence-related functions within an accessory chromosome.</title>
        <authorList>
            <person name="Bertazzoni S."/>
            <person name="Jones D.A.B."/>
            <person name="Phan H.T."/>
            <person name="Tan K.-C."/>
            <person name="Hane J.K."/>
        </authorList>
    </citation>
    <scope>NUCLEOTIDE SEQUENCE [LARGE SCALE GENOMIC DNA]</scope>
    <source>
        <strain evidence="2">SN15 / ATCC MYA-4574 / FGSC 10173)</strain>
    </source>
</reference>
<sequence length="534" mass="59955">MSLQQLSTELDTLICEHCDTSTLLSLCATSQYWRTLAEPILYEAVCFTVDEVREVKILLITLIERPDLAKYVRKIRIAPSWPATHPTGPSSSSQIYQDQGLLEWTAEGSVGDKDGANGLDDPDFLFAEEQKSARIENNFRALTPRMAQIIESAWPKVSGHTKKHLWIAGLNTSYYETADPYLPLIVTLTTNVEELDLQYPRDGSANFTNMILHYHRTAHEVACGNPYPFHKLRDLQIQGTFHSQDSGHTMSLWAPLPVSTESLVIRDYEIDHFEYAQPREVSELPSTKSAGSSVGVIPKAIRAGFGSKLRILDMRRCYIAVPDLVCSLRNENFCNLETLRITKLSHAHRWLNMPWALFGGVLRSCLPKLQELELSMWWDQPGQPSALSGPVASVQTIRGLQTLPNLRILNINLGLLMYSFAGDAANELLTLPCTVVPEDLEYLELTDVPLQFLDEIVHENAATKRRNVLAQLLLALPHCHWLLLQTYRMPSAEVLNGLQAIRNSLAEMNVEFKVSCCCPPDEAAHVDGEKLVLI</sequence>
<gene>
    <name evidence="1" type="ORF">JI435_010010</name>
</gene>
<organism evidence="1 2">
    <name type="scientific">Phaeosphaeria nodorum (strain SN15 / ATCC MYA-4574 / FGSC 10173)</name>
    <name type="common">Glume blotch fungus</name>
    <name type="synonym">Parastagonospora nodorum</name>
    <dbReference type="NCBI Taxonomy" id="321614"/>
    <lineage>
        <taxon>Eukaryota</taxon>
        <taxon>Fungi</taxon>
        <taxon>Dikarya</taxon>
        <taxon>Ascomycota</taxon>
        <taxon>Pezizomycotina</taxon>
        <taxon>Dothideomycetes</taxon>
        <taxon>Pleosporomycetidae</taxon>
        <taxon>Pleosporales</taxon>
        <taxon>Pleosporineae</taxon>
        <taxon>Phaeosphaeriaceae</taxon>
        <taxon>Parastagonospora</taxon>
    </lineage>
</organism>
<dbReference type="VEuPathDB" id="FungiDB:JI435_010010"/>
<dbReference type="EMBL" id="CP069023">
    <property type="protein sequence ID" value="QRC91498.1"/>
    <property type="molecule type" value="Genomic_DNA"/>
</dbReference>
<protein>
    <recommendedName>
        <fullName evidence="3">F-box domain-containing protein</fullName>
    </recommendedName>
</protein>
<dbReference type="AlphaFoldDB" id="A0A7U2HUU3"/>
<evidence type="ECO:0000313" key="1">
    <source>
        <dbReference type="EMBL" id="QRC91498.1"/>
    </source>
</evidence>
<name>A0A7U2HUU3_PHANO</name>
<keyword evidence="2" id="KW-1185">Reference proteome</keyword>
<dbReference type="Gene3D" id="3.80.10.10">
    <property type="entry name" value="Ribonuclease Inhibitor"/>
    <property type="match status" value="1"/>
</dbReference>
<dbReference type="InterPro" id="IPR032675">
    <property type="entry name" value="LRR_dom_sf"/>
</dbReference>
<evidence type="ECO:0000313" key="2">
    <source>
        <dbReference type="Proteomes" id="UP000663193"/>
    </source>
</evidence>
<evidence type="ECO:0008006" key="3">
    <source>
        <dbReference type="Google" id="ProtNLM"/>
    </source>
</evidence>
<dbReference type="SUPFAM" id="SSF52047">
    <property type="entry name" value="RNI-like"/>
    <property type="match status" value="1"/>
</dbReference>
<accession>A0A7U2HUU3</accession>
<proteinExistence type="predicted"/>
<dbReference type="Proteomes" id="UP000663193">
    <property type="component" value="Chromosome 1"/>
</dbReference>
<dbReference type="OrthoDB" id="3801271at2759"/>